<evidence type="ECO:0000313" key="2">
    <source>
        <dbReference type="Proteomes" id="UP000298493"/>
    </source>
</evidence>
<dbReference type="EMBL" id="SNSC02000004">
    <property type="protein sequence ID" value="TID25391.1"/>
    <property type="molecule type" value="Genomic_DNA"/>
</dbReference>
<dbReference type="Proteomes" id="UP000298493">
    <property type="component" value="Unassembled WGS sequence"/>
</dbReference>
<name>A0A4Z1PIK7_9PEZI</name>
<keyword evidence="2" id="KW-1185">Reference proteome</keyword>
<comment type="caution">
    <text evidence="1">The sequence shown here is derived from an EMBL/GenBank/DDBJ whole genome shotgun (WGS) entry which is preliminary data.</text>
</comment>
<organism evidence="1 2">
    <name type="scientific">Venturia nashicola</name>
    <dbReference type="NCBI Taxonomy" id="86259"/>
    <lineage>
        <taxon>Eukaryota</taxon>
        <taxon>Fungi</taxon>
        <taxon>Dikarya</taxon>
        <taxon>Ascomycota</taxon>
        <taxon>Pezizomycotina</taxon>
        <taxon>Dothideomycetes</taxon>
        <taxon>Pleosporomycetidae</taxon>
        <taxon>Venturiales</taxon>
        <taxon>Venturiaceae</taxon>
        <taxon>Venturia</taxon>
    </lineage>
</organism>
<proteinExistence type="predicted"/>
<dbReference type="AlphaFoldDB" id="A0A4Z1PIK7"/>
<gene>
    <name evidence="1" type="ORF">E6O75_ATG04596</name>
</gene>
<evidence type="ECO:0000313" key="1">
    <source>
        <dbReference type="EMBL" id="TID25391.1"/>
    </source>
</evidence>
<accession>A0A4Z1PIK7</accession>
<reference evidence="1 2" key="1">
    <citation type="submission" date="2019-04" db="EMBL/GenBank/DDBJ databases">
        <title>High contiguity whole genome sequence and gene annotation resource for two Venturia nashicola isolates.</title>
        <authorList>
            <person name="Prokchorchik M."/>
            <person name="Won K."/>
            <person name="Lee Y."/>
            <person name="Choi E.D."/>
            <person name="Segonzac C."/>
            <person name="Sohn K.H."/>
        </authorList>
    </citation>
    <scope>NUCLEOTIDE SEQUENCE [LARGE SCALE GENOMIC DNA]</scope>
    <source>
        <strain evidence="1 2">PRI2</strain>
    </source>
</reference>
<sequence>MSNMAVTKTPSSPKSTDTIPTLPPELRQLILFEIFDPLTDIKPGFSFLLRCKGLSLVLIDLRISYMRHVWRLRCGDVQLLAQKLSIVFPGIEDDIDYVRGNTREALLAWREEFEERVMEMGRETDVDRGWSVDSPPNEWVVVKSQAG</sequence>
<protein>
    <submittedName>
        <fullName evidence="1">Uncharacterized protein</fullName>
    </submittedName>
</protein>